<dbReference type="Proteomes" id="UP000002668">
    <property type="component" value="Genome"/>
</dbReference>
<dbReference type="HOGENOM" id="CLU_709938_0_0_1"/>
<organism evidence="7">
    <name type="scientific">Leptosphaeria maculans (strain JN3 / isolate v23.1.3 / race Av1-4-5-6-7-8)</name>
    <name type="common">Blackleg fungus</name>
    <name type="synonym">Phoma lingam</name>
    <dbReference type="NCBI Taxonomy" id="985895"/>
    <lineage>
        <taxon>Eukaryota</taxon>
        <taxon>Fungi</taxon>
        <taxon>Dikarya</taxon>
        <taxon>Ascomycota</taxon>
        <taxon>Pezizomycotina</taxon>
        <taxon>Dothideomycetes</taxon>
        <taxon>Pleosporomycetidae</taxon>
        <taxon>Pleosporales</taxon>
        <taxon>Pleosporineae</taxon>
        <taxon>Leptosphaeriaceae</taxon>
        <taxon>Plenodomus</taxon>
        <taxon>Plenodomus lingam/Leptosphaeria maculans species complex</taxon>
    </lineage>
</organism>
<dbReference type="VEuPathDB" id="FungiDB:LEMA_P029330.1"/>
<evidence type="ECO:0000313" key="6">
    <source>
        <dbReference type="EMBL" id="CBX95781.1"/>
    </source>
</evidence>
<dbReference type="AlphaFoldDB" id="E4ZW05"/>
<dbReference type="InterPro" id="IPR045222">
    <property type="entry name" value="Rpb4-like"/>
</dbReference>
<keyword evidence="2" id="KW-0539">Nucleus</keyword>
<evidence type="ECO:0000259" key="5">
    <source>
        <dbReference type="SMART" id="SM00657"/>
    </source>
</evidence>
<dbReference type="SUPFAM" id="SSF47819">
    <property type="entry name" value="HRDC-like"/>
    <property type="match status" value="1"/>
</dbReference>
<dbReference type="GO" id="GO:0000166">
    <property type="term" value="F:nucleotide binding"/>
    <property type="evidence" value="ECO:0007669"/>
    <property type="project" value="InterPro"/>
</dbReference>
<feature type="region of interest" description="Disordered" evidence="4">
    <location>
        <begin position="96"/>
        <end position="119"/>
    </location>
</feature>
<sequence>MTATPTLVRTRPDLNYDPQPCPLRVCLLSDVSEQSRLQIYVGAKQIPSLTQPFSQRIFFMLWLHLAPCVLVVFPKTSVPFHGPALSWSLDRTYSRQQGGEEATGRDGMSRSIHPAGRGPTSLGIASHPRYWSTLSVALWPGLPTLTTHRPNKVKHSLPLANQVIRQRREPDPHPVIAPSPPHVFPARLSPRVPPHFGSMEEGPGDSTEPNQVQAQQPVFKAPRLVSRPKPPVQQEEEMGTEIRLGDFEDVHALSVSEARAVVTAVHEARKKKDPENNPLRDRIYNDQQTITQFLDYLENFSRFKEEESLHSIAALFDTHPELSTVEKAMLAQEADKPGTLTPETAEEATYLIPSLATKMHADDLQPILDELNKLRMLEHVERSEKATGS</sequence>
<dbReference type="Pfam" id="PF03874">
    <property type="entry name" value="RNA_pol_Rpb4"/>
    <property type="match status" value="1"/>
</dbReference>
<dbReference type="InParanoid" id="E4ZW05"/>
<keyword evidence="7" id="KW-1185">Reference proteome</keyword>
<feature type="domain" description="RNA polymerase Rpb4/RPC9 core" evidence="5">
    <location>
        <begin position="245"/>
        <end position="378"/>
    </location>
</feature>
<name>E4ZW05_LEPMJ</name>
<dbReference type="GO" id="GO:0030880">
    <property type="term" value="C:RNA polymerase complex"/>
    <property type="evidence" value="ECO:0007669"/>
    <property type="project" value="InterPro"/>
</dbReference>
<dbReference type="GO" id="GO:0005634">
    <property type="term" value="C:nucleus"/>
    <property type="evidence" value="ECO:0007669"/>
    <property type="project" value="UniProtKB-SubCell"/>
</dbReference>
<reference evidence="7" key="1">
    <citation type="journal article" date="2011" name="Nat. Commun.">
        <title>Effector diversification within compartments of the Leptosphaeria maculans genome affected by Repeat-Induced Point mutations.</title>
        <authorList>
            <person name="Rouxel T."/>
            <person name="Grandaubert J."/>
            <person name="Hane J.K."/>
            <person name="Hoede C."/>
            <person name="van de Wouw A.P."/>
            <person name="Couloux A."/>
            <person name="Dominguez V."/>
            <person name="Anthouard V."/>
            <person name="Bally P."/>
            <person name="Bourras S."/>
            <person name="Cozijnsen A.J."/>
            <person name="Ciuffetti L.M."/>
            <person name="Degrave A."/>
            <person name="Dilmaghani A."/>
            <person name="Duret L."/>
            <person name="Fudal I."/>
            <person name="Goodwin S.B."/>
            <person name="Gout L."/>
            <person name="Glaser N."/>
            <person name="Linglin J."/>
            <person name="Kema G.H.J."/>
            <person name="Lapalu N."/>
            <person name="Lawrence C.B."/>
            <person name="May K."/>
            <person name="Meyer M."/>
            <person name="Ollivier B."/>
            <person name="Poulain J."/>
            <person name="Schoch C.L."/>
            <person name="Simon A."/>
            <person name="Spatafora J.W."/>
            <person name="Stachowiak A."/>
            <person name="Turgeon B.G."/>
            <person name="Tyler B.M."/>
            <person name="Vincent D."/>
            <person name="Weissenbach J."/>
            <person name="Amselem J."/>
            <person name="Quesneville H."/>
            <person name="Oliver R.P."/>
            <person name="Wincker P."/>
            <person name="Balesdent M.-H."/>
            <person name="Howlett B.J."/>
        </authorList>
    </citation>
    <scope>NUCLEOTIDE SEQUENCE [LARGE SCALE GENOMIC DNA]</scope>
    <source>
        <strain evidence="7">JN3 / isolate v23.1.3 / race Av1-4-5-6-7-8</strain>
    </source>
</reference>
<dbReference type="STRING" id="985895.E4ZW05"/>
<proteinExistence type="inferred from homology"/>
<comment type="similarity">
    <text evidence="3">Belongs to the eukaryotic RPB4 RNA polymerase subunit family.</text>
</comment>
<comment type="subcellular location">
    <subcellularLocation>
        <location evidence="1">Nucleus</location>
    </subcellularLocation>
</comment>
<dbReference type="InterPro" id="IPR010997">
    <property type="entry name" value="HRDC-like_sf"/>
</dbReference>
<dbReference type="eggNOG" id="KOG2351">
    <property type="taxonomic scope" value="Eukaryota"/>
</dbReference>
<dbReference type="InterPro" id="IPR006590">
    <property type="entry name" value="RNA_pol_Rpb4/RPC9_core"/>
</dbReference>
<dbReference type="SMART" id="SM00657">
    <property type="entry name" value="RPOL4c"/>
    <property type="match status" value="1"/>
</dbReference>
<dbReference type="OrthoDB" id="2186918at2759"/>
<evidence type="ECO:0000256" key="2">
    <source>
        <dbReference type="ARBA" id="ARBA00023242"/>
    </source>
</evidence>
<dbReference type="EMBL" id="FP929127">
    <property type="protein sequence ID" value="CBX95781.1"/>
    <property type="molecule type" value="Genomic_DNA"/>
</dbReference>
<dbReference type="GO" id="GO:0006352">
    <property type="term" value="P:DNA-templated transcription initiation"/>
    <property type="evidence" value="ECO:0007669"/>
    <property type="project" value="InterPro"/>
</dbReference>
<dbReference type="Gene3D" id="1.20.1250.40">
    <property type="match status" value="1"/>
</dbReference>
<protein>
    <recommendedName>
        <fullName evidence="5">RNA polymerase Rpb4/RPC9 core domain-containing protein</fullName>
    </recommendedName>
</protein>
<evidence type="ECO:0000313" key="7">
    <source>
        <dbReference type="Proteomes" id="UP000002668"/>
    </source>
</evidence>
<dbReference type="InterPro" id="IPR005574">
    <property type="entry name" value="Rpb4/RPC9"/>
</dbReference>
<evidence type="ECO:0000256" key="4">
    <source>
        <dbReference type="SAM" id="MobiDB-lite"/>
    </source>
</evidence>
<dbReference type="PANTHER" id="PTHR21297">
    <property type="entry name" value="DNA-DIRECTED RNA POLYMERASE II"/>
    <property type="match status" value="1"/>
</dbReference>
<accession>E4ZW05</accession>
<evidence type="ECO:0000256" key="1">
    <source>
        <dbReference type="ARBA" id="ARBA00004123"/>
    </source>
</evidence>
<dbReference type="InterPro" id="IPR038324">
    <property type="entry name" value="Rpb4/RPC9_sf"/>
</dbReference>
<gene>
    <name evidence="6" type="ORF">LEMA_P029330.1</name>
</gene>
<evidence type="ECO:0000256" key="3">
    <source>
        <dbReference type="ARBA" id="ARBA00025724"/>
    </source>
</evidence>